<keyword evidence="3" id="KW-1185">Reference proteome</keyword>
<evidence type="ECO:0000259" key="1">
    <source>
        <dbReference type="Pfam" id="PF01636"/>
    </source>
</evidence>
<dbReference type="Gene3D" id="3.90.1200.10">
    <property type="match status" value="1"/>
</dbReference>
<proteinExistence type="predicted"/>
<protein>
    <recommendedName>
        <fullName evidence="1">Aminoglycoside phosphotransferase domain-containing protein</fullName>
    </recommendedName>
</protein>
<dbReference type="Proteomes" id="UP001142325">
    <property type="component" value="Unassembled WGS sequence"/>
</dbReference>
<dbReference type="InterPro" id="IPR011009">
    <property type="entry name" value="Kinase-like_dom_sf"/>
</dbReference>
<reference evidence="2" key="1">
    <citation type="journal article" date="2014" name="Int. J. Syst. Evol. Microbiol.">
        <title>Complete genome sequence of Corynebacterium casei LMG S-19264T (=DSM 44701T), isolated from a smear-ripened cheese.</title>
        <authorList>
            <consortium name="US DOE Joint Genome Institute (JGI-PGF)"/>
            <person name="Walter F."/>
            <person name="Albersmeier A."/>
            <person name="Kalinowski J."/>
            <person name="Ruckert C."/>
        </authorList>
    </citation>
    <scope>NUCLEOTIDE SEQUENCE</scope>
    <source>
        <strain evidence="2">VKM Ac-1958</strain>
    </source>
</reference>
<evidence type="ECO:0000313" key="2">
    <source>
        <dbReference type="EMBL" id="GLK02591.1"/>
    </source>
</evidence>
<comment type="caution">
    <text evidence="2">The sequence shown here is derived from an EMBL/GenBank/DDBJ whole genome shotgun (WGS) entry which is preliminary data.</text>
</comment>
<reference evidence="2" key="2">
    <citation type="submission" date="2023-01" db="EMBL/GenBank/DDBJ databases">
        <authorList>
            <person name="Sun Q."/>
            <person name="Evtushenko L."/>
        </authorList>
    </citation>
    <scope>NUCLEOTIDE SEQUENCE</scope>
    <source>
        <strain evidence="2">VKM Ac-1958</strain>
    </source>
</reference>
<feature type="domain" description="Aminoglycoside phosphotransferase" evidence="1">
    <location>
        <begin position="20"/>
        <end position="201"/>
    </location>
</feature>
<dbReference type="RefSeq" id="WP_204937438.1">
    <property type="nucleotide sequence ID" value="NZ_BAAAUM010000002.1"/>
</dbReference>
<organism evidence="2 3">
    <name type="scientific">Microbacterium keratanolyticum</name>
    <dbReference type="NCBI Taxonomy" id="67574"/>
    <lineage>
        <taxon>Bacteria</taxon>
        <taxon>Bacillati</taxon>
        <taxon>Actinomycetota</taxon>
        <taxon>Actinomycetes</taxon>
        <taxon>Micrococcales</taxon>
        <taxon>Microbacteriaceae</taxon>
        <taxon>Microbacterium</taxon>
    </lineage>
</organism>
<dbReference type="InterPro" id="IPR051678">
    <property type="entry name" value="AGP_Transferase"/>
</dbReference>
<dbReference type="EMBL" id="BSET01000002">
    <property type="protein sequence ID" value="GLK02591.1"/>
    <property type="molecule type" value="Genomic_DNA"/>
</dbReference>
<dbReference type="SUPFAM" id="SSF56112">
    <property type="entry name" value="Protein kinase-like (PK-like)"/>
    <property type="match status" value="1"/>
</dbReference>
<accession>A0A9W6HTI6</accession>
<dbReference type="AlphaFoldDB" id="A0A9W6HTI6"/>
<dbReference type="Pfam" id="PF01636">
    <property type="entry name" value="APH"/>
    <property type="match status" value="1"/>
</dbReference>
<sequence>MTTHTHELTFTATEARKRYRTWSDREPDREWACLTVLAEHAPGLAPRPLRRGRLDGAPTIVMERLAGEPLGATPLNGAQTTSLGRALRRLYSVPLSAAQALDLGERRLGPSSLRTELRQWATGPYDLKECQHPQLVERALRASRQWLADTPQVPAQLSVLGIADLNPANVLWDGSVCRLVDFEDGGLSEPAFELADHVEHLAGRDVYDADTLVEAVGLTKDEKERFAHWRCHWAIFWLLMLLPGNSGFLRNPPGTTEAQAERVLRMLADEPGQTPAGTAETV</sequence>
<dbReference type="InterPro" id="IPR002575">
    <property type="entry name" value="Aminoglycoside_PTrfase"/>
</dbReference>
<dbReference type="PANTHER" id="PTHR21310">
    <property type="entry name" value="AMINOGLYCOSIDE PHOSPHOTRANSFERASE-RELATED-RELATED"/>
    <property type="match status" value="1"/>
</dbReference>
<gene>
    <name evidence="2" type="ORF">GCM10017596_23060</name>
</gene>
<evidence type="ECO:0000313" key="3">
    <source>
        <dbReference type="Proteomes" id="UP001142325"/>
    </source>
</evidence>
<name>A0A9W6HTI6_9MICO</name>